<name>A0A4Z0BXF7_9BURK</name>
<dbReference type="PANTHER" id="PTHR43433:SF5">
    <property type="entry name" value="AB HYDROLASE-1 DOMAIN-CONTAINING PROTEIN"/>
    <property type="match status" value="1"/>
</dbReference>
<comment type="caution">
    <text evidence="2">The sequence shown here is derived from an EMBL/GenBank/DDBJ whole genome shotgun (WGS) entry which is preliminary data.</text>
</comment>
<dbReference type="InterPro" id="IPR000073">
    <property type="entry name" value="AB_hydrolase_1"/>
</dbReference>
<dbReference type="Pfam" id="PF00561">
    <property type="entry name" value="Abhydrolase_1"/>
    <property type="match status" value="1"/>
</dbReference>
<organism evidence="2 3">
    <name type="scientific">Ramlibacter humi</name>
    <dbReference type="NCBI Taxonomy" id="2530451"/>
    <lineage>
        <taxon>Bacteria</taxon>
        <taxon>Pseudomonadati</taxon>
        <taxon>Pseudomonadota</taxon>
        <taxon>Betaproteobacteria</taxon>
        <taxon>Burkholderiales</taxon>
        <taxon>Comamonadaceae</taxon>
        <taxon>Ramlibacter</taxon>
    </lineage>
</organism>
<dbReference type="AlphaFoldDB" id="A0A4Z0BXF7"/>
<dbReference type="Gene3D" id="3.40.50.1820">
    <property type="entry name" value="alpha/beta hydrolase"/>
    <property type="match status" value="1"/>
</dbReference>
<dbReference type="EMBL" id="SMLK01000002">
    <property type="protein sequence ID" value="TFZ04016.1"/>
    <property type="molecule type" value="Genomic_DNA"/>
</dbReference>
<evidence type="ECO:0000313" key="3">
    <source>
        <dbReference type="Proteomes" id="UP000297839"/>
    </source>
</evidence>
<keyword evidence="2" id="KW-0378">Hydrolase</keyword>
<dbReference type="InterPro" id="IPR029058">
    <property type="entry name" value="AB_hydrolase_fold"/>
</dbReference>
<evidence type="ECO:0000259" key="1">
    <source>
        <dbReference type="Pfam" id="PF00561"/>
    </source>
</evidence>
<sequence length="295" mass="31596">MRVQANGHPIEVEDTGEAGRPAVLLVMGLGMQLVAWPAPFVAALQEDGFRVVRFDNRDVGLSQHFRHLGVPNLFVESMRHRFGMRVRAPYTLADMAADAIGVLDALAIAKAHVVGVSMGGMIAQRIAIAAPERVLSLTSIMSSSGARGLPGPQPHVLKALLARPGGRSEDAIVDHTMRLLRAIASPGFPLDEAQLRDRVRLAHRRAYDPGGTLRQMTAVAADDARAALLARIQAPTLVVHGQDDPLVPFACGHDTARRIPGAKLVPVPGMGHDLPPGVVDRLLESVRPHLRQTAP</sequence>
<evidence type="ECO:0000313" key="2">
    <source>
        <dbReference type="EMBL" id="TFZ04016.1"/>
    </source>
</evidence>
<dbReference type="PANTHER" id="PTHR43433">
    <property type="entry name" value="HYDROLASE, ALPHA/BETA FOLD FAMILY PROTEIN"/>
    <property type="match status" value="1"/>
</dbReference>
<dbReference type="Proteomes" id="UP000297839">
    <property type="component" value="Unassembled WGS sequence"/>
</dbReference>
<keyword evidence="3" id="KW-1185">Reference proteome</keyword>
<dbReference type="GO" id="GO:0004806">
    <property type="term" value="F:triacylglycerol lipase activity"/>
    <property type="evidence" value="ECO:0007669"/>
    <property type="project" value="TreeGrafter"/>
</dbReference>
<feature type="domain" description="AB hydrolase-1" evidence="1">
    <location>
        <begin position="21"/>
        <end position="273"/>
    </location>
</feature>
<accession>A0A4Z0BXF7</accession>
<proteinExistence type="predicted"/>
<dbReference type="GO" id="GO:0046503">
    <property type="term" value="P:glycerolipid catabolic process"/>
    <property type="evidence" value="ECO:0007669"/>
    <property type="project" value="TreeGrafter"/>
</dbReference>
<dbReference type="InterPro" id="IPR050471">
    <property type="entry name" value="AB_hydrolase"/>
</dbReference>
<gene>
    <name evidence="2" type="ORF">EZ216_10295</name>
</gene>
<dbReference type="OrthoDB" id="9798888at2"/>
<protein>
    <submittedName>
        <fullName evidence="2">Alpha/beta fold hydrolase</fullName>
    </submittedName>
</protein>
<dbReference type="RefSeq" id="WP_135249642.1">
    <property type="nucleotide sequence ID" value="NZ_SMLK01000002.1"/>
</dbReference>
<reference evidence="2 3" key="1">
    <citation type="submission" date="2019-03" db="EMBL/GenBank/DDBJ databases">
        <title>Ramlibacter sp. 18x22-1, whole genome shotgun sequence.</title>
        <authorList>
            <person name="Zhang X."/>
            <person name="Feng G."/>
            <person name="Zhu H."/>
        </authorList>
    </citation>
    <scope>NUCLEOTIDE SEQUENCE [LARGE SCALE GENOMIC DNA]</scope>
    <source>
        <strain evidence="2 3">18x22-1</strain>
    </source>
</reference>
<dbReference type="SUPFAM" id="SSF53474">
    <property type="entry name" value="alpha/beta-Hydrolases"/>
    <property type="match status" value="1"/>
</dbReference>